<feature type="compositionally biased region" description="Polar residues" evidence="9">
    <location>
        <begin position="466"/>
        <end position="475"/>
    </location>
</feature>
<feature type="domain" description="SP-RING-type" evidence="10">
    <location>
        <begin position="306"/>
        <end position="387"/>
    </location>
</feature>
<dbReference type="InterPro" id="IPR004181">
    <property type="entry name" value="Znf_MIZ"/>
</dbReference>
<feature type="compositionally biased region" description="Polar residues" evidence="9">
    <location>
        <begin position="399"/>
        <end position="414"/>
    </location>
</feature>
<reference evidence="12" key="1">
    <citation type="submission" date="2020-10" db="EMBL/GenBank/DDBJ databases">
        <title>High-Quality Genome Resource of Clonostachys rosea strain S41 by Oxford Nanopore Long-Read Sequencing.</title>
        <authorList>
            <person name="Wang H."/>
        </authorList>
    </citation>
    <scope>NUCLEOTIDE SEQUENCE</scope>
    <source>
        <strain evidence="12">S41</strain>
    </source>
</reference>
<dbReference type="Pfam" id="PF14324">
    <property type="entry name" value="PINIT"/>
    <property type="match status" value="1"/>
</dbReference>
<feature type="compositionally biased region" description="Polar residues" evidence="9">
    <location>
        <begin position="440"/>
        <end position="450"/>
    </location>
</feature>
<evidence type="ECO:0000313" key="13">
    <source>
        <dbReference type="Proteomes" id="UP000616885"/>
    </source>
</evidence>
<dbReference type="Proteomes" id="UP000616885">
    <property type="component" value="Unassembled WGS sequence"/>
</dbReference>
<feature type="domain" description="PINIT" evidence="11">
    <location>
        <begin position="129"/>
        <end position="277"/>
    </location>
</feature>
<dbReference type="EMBL" id="JADCTT010000008">
    <property type="protein sequence ID" value="KAF9749393.1"/>
    <property type="molecule type" value="Genomic_DNA"/>
</dbReference>
<dbReference type="PROSITE" id="PS51466">
    <property type="entry name" value="PINIT"/>
    <property type="match status" value="1"/>
</dbReference>
<dbReference type="CDD" id="cd16792">
    <property type="entry name" value="SP-RING_Siz-like"/>
    <property type="match status" value="1"/>
</dbReference>
<organism evidence="12 13">
    <name type="scientific">Bionectria ochroleuca</name>
    <name type="common">Gliocladium roseum</name>
    <dbReference type="NCBI Taxonomy" id="29856"/>
    <lineage>
        <taxon>Eukaryota</taxon>
        <taxon>Fungi</taxon>
        <taxon>Dikarya</taxon>
        <taxon>Ascomycota</taxon>
        <taxon>Pezizomycotina</taxon>
        <taxon>Sordariomycetes</taxon>
        <taxon>Hypocreomycetidae</taxon>
        <taxon>Hypocreales</taxon>
        <taxon>Bionectriaceae</taxon>
        <taxon>Clonostachys</taxon>
    </lineage>
</organism>
<evidence type="ECO:0000256" key="2">
    <source>
        <dbReference type="ARBA" id="ARBA00005383"/>
    </source>
</evidence>
<dbReference type="GO" id="GO:0061665">
    <property type="term" value="F:SUMO ligase activity"/>
    <property type="evidence" value="ECO:0007669"/>
    <property type="project" value="TreeGrafter"/>
</dbReference>
<feature type="region of interest" description="Disordered" evidence="9">
    <location>
        <begin position="397"/>
        <end position="421"/>
    </location>
</feature>
<evidence type="ECO:0000256" key="1">
    <source>
        <dbReference type="ARBA" id="ARBA00004718"/>
    </source>
</evidence>
<comment type="caution">
    <text evidence="12">The sequence shown here is derived from an EMBL/GenBank/DDBJ whole genome shotgun (WGS) entry which is preliminary data.</text>
</comment>
<evidence type="ECO:0000313" key="12">
    <source>
        <dbReference type="EMBL" id="KAF9749393.1"/>
    </source>
</evidence>
<feature type="region of interest" description="Disordered" evidence="9">
    <location>
        <begin position="77"/>
        <end position="107"/>
    </location>
</feature>
<evidence type="ECO:0000256" key="7">
    <source>
        <dbReference type="ARBA" id="ARBA00022833"/>
    </source>
</evidence>
<dbReference type="Pfam" id="PF02891">
    <property type="entry name" value="zf-MIZ"/>
    <property type="match status" value="1"/>
</dbReference>
<dbReference type="PROSITE" id="PS51044">
    <property type="entry name" value="ZF_SP_RING"/>
    <property type="match status" value="1"/>
</dbReference>
<dbReference type="PANTHER" id="PTHR10782">
    <property type="entry name" value="ZINC FINGER MIZ DOMAIN-CONTAINING PROTEIN"/>
    <property type="match status" value="1"/>
</dbReference>
<evidence type="ECO:0000259" key="11">
    <source>
        <dbReference type="PROSITE" id="PS51466"/>
    </source>
</evidence>
<keyword evidence="4" id="KW-0479">Metal-binding</keyword>
<evidence type="ECO:0000256" key="8">
    <source>
        <dbReference type="PROSITE-ProRule" id="PRU00452"/>
    </source>
</evidence>
<dbReference type="GO" id="GO:0016925">
    <property type="term" value="P:protein sumoylation"/>
    <property type="evidence" value="ECO:0007669"/>
    <property type="project" value="UniProtKB-UniPathway"/>
</dbReference>
<gene>
    <name evidence="12" type="ORF">IM811_017188</name>
</gene>
<dbReference type="InterPro" id="IPR013083">
    <property type="entry name" value="Znf_RING/FYVE/PHD"/>
</dbReference>
<keyword evidence="3" id="KW-0808">Transferase</keyword>
<feature type="compositionally biased region" description="Polar residues" evidence="9">
    <location>
        <begin position="77"/>
        <end position="94"/>
    </location>
</feature>
<accession>A0A8H7KEV7</accession>
<feature type="region of interest" description="Disordered" evidence="9">
    <location>
        <begin position="440"/>
        <end position="475"/>
    </location>
</feature>
<dbReference type="InterPro" id="IPR038654">
    <property type="entry name" value="PINIT_sf"/>
</dbReference>
<name>A0A8H7KEV7_BIOOC</name>
<evidence type="ECO:0000256" key="6">
    <source>
        <dbReference type="ARBA" id="ARBA00022786"/>
    </source>
</evidence>
<dbReference type="Gene3D" id="3.30.40.10">
    <property type="entry name" value="Zinc/RING finger domain, C3HC4 (zinc finger)"/>
    <property type="match status" value="1"/>
</dbReference>
<evidence type="ECO:0000256" key="9">
    <source>
        <dbReference type="SAM" id="MobiDB-lite"/>
    </source>
</evidence>
<sequence>MPGITSISRTDYTTLIRQVSGATLFNRQLASICQINGLKSTGVKAELQGRIRDLIQEAYNSNDATRFQQIRQSIYNAMSQRSSPQKQTPRTGTPNMGLAPPVSHNGTLGQNGFTNQQATSGFTSAGVRQTGFYPSSASPALLFKQSPFYHLESQISEVLKCPVMTQHRSSVHLTVRLTDNLILQRCVDDPSYRVMLFGSTENSGVQDIAFPHQSELKINGGEFKANLRGLKNKPGSTRPVDITSALRLKSSYTNNIEFTYALTNKTFYVVLFVCKTSPVSDLVMEIQKRRRIPKDSVITELNQKAQDPDVVACSQVFSLKCPLSYMRLDVPCRTINCGHIQCFDATSYLQLQEQGPQWMCPICNKPAPYEHLAVDEYVRDILDNTSKSLETVTIEPNGRWTTKSTEPEQYQPSGSAAFEDDDEVEISDITIIGGYETSKPAFSTNVSTPASAHVGVPPGPLEALGQSATNVQQQK</sequence>
<dbReference type="GO" id="GO:0008270">
    <property type="term" value="F:zinc ion binding"/>
    <property type="evidence" value="ECO:0007669"/>
    <property type="project" value="UniProtKB-KW"/>
</dbReference>
<dbReference type="InterPro" id="IPR023321">
    <property type="entry name" value="PINIT"/>
</dbReference>
<keyword evidence="7" id="KW-0862">Zinc</keyword>
<proteinExistence type="inferred from homology"/>
<comment type="pathway">
    <text evidence="1">Protein modification; protein sumoylation.</text>
</comment>
<dbReference type="GO" id="GO:0000785">
    <property type="term" value="C:chromatin"/>
    <property type="evidence" value="ECO:0007669"/>
    <property type="project" value="TreeGrafter"/>
</dbReference>
<evidence type="ECO:0000256" key="5">
    <source>
        <dbReference type="ARBA" id="ARBA00022771"/>
    </source>
</evidence>
<dbReference type="UniPathway" id="UPA00886"/>
<keyword evidence="5 8" id="KW-0863">Zinc-finger</keyword>
<protein>
    <submittedName>
        <fullName evidence="12">Uncharacterized protein</fullName>
    </submittedName>
</protein>
<keyword evidence="6" id="KW-0833">Ubl conjugation pathway</keyword>
<comment type="similarity">
    <text evidence="2">Belongs to the PIAS family.</text>
</comment>
<evidence type="ECO:0000256" key="4">
    <source>
        <dbReference type="ARBA" id="ARBA00022723"/>
    </source>
</evidence>
<dbReference type="InterPro" id="IPR031141">
    <property type="entry name" value="SIZ1/2_SP-RING"/>
</dbReference>
<evidence type="ECO:0000259" key="10">
    <source>
        <dbReference type="PROSITE" id="PS51044"/>
    </source>
</evidence>
<dbReference type="AlphaFoldDB" id="A0A8H7KEV7"/>
<evidence type="ECO:0000256" key="3">
    <source>
        <dbReference type="ARBA" id="ARBA00022679"/>
    </source>
</evidence>
<dbReference type="PANTHER" id="PTHR10782:SF4">
    <property type="entry name" value="TONALLI, ISOFORM E"/>
    <property type="match status" value="1"/>
</dbReference>
<dbReference type="Gene3D" id="2.60.120.780">
    <property type="entry name" value="PINIT domain"/>
    <property type="match status" value="1"/>
</dbReference>